<organism evidence="1 2">
    <name type="scientific">Liparis tanakae</name>
    <name type="common">Tanaka's snailfish</name>
    <dbReference type="NCBI Taxonomy" id="230148"/>
    <lineage>
        <taxon>Eukaryota</taxon>
        <taxon>Metazoa</taxon>
        <taxon>Chordata</taxon>
        <taxon>Craniata</taxon>
        <taxon>Vertebrata</taxon>
        <taxon>Euteleostomi</taxon>
        <taxon>Actinopterygii</taxon>
        <taxon>Neopterygii</taxon>
        <taxon>Teleostei</taxon>
        <taxon>Neoteleostei</taxon>
        <taxon>Acanthomorphata</taxon>
        <taxon>Eupercaria</taxon>
        <taxon>Perciformes</taxon>
        <taxon>Cottioidei</taxon>
        <taxon>Cottales</taxon>
        <taxon>Liparidae</taxon>
        <taxon>Liparis</taxon>
    </lineage>
</organism>
<gene>
    <name evidence="1" type="ORF">EYF80_059105</name>
</gene>
<evidence type="ECO:0000313" key="1">
    <source>
        <dbReference type="EMBL" id="TNN30744.1"/>
    </source>
</evidence>
<dbReference type="Proteomes" id="UP000314294">
    <property type="component" value="Unassembled WGS sequence"/>
</dbReference>
<name>A0A4Z2EQV0_9TELE</name>
<protein>
    <submittedName>
        <fullName evidence="1">Uncharacterized protein</fullName>
    </submittedName>
</protein>
<accession>A0A4Z2EQV0</accession>
<sequence>MRKPLPQRCPPYMFLVLGGLERHFPPPELRTYPVAAAMMQPPSSALARQQPAASWLMPKLWPISWAMVAATPTADSEWS</sequence>
<keyword evidence="2" id="KW-1185">Reference proteome</keyword>
<dbReference type="OrthoDB" id="10653341at2759"/>
<proteinExistence type="predicted"/>
<evidence type="ECO:0000313" key="2">
    <source>
        <dbReference type="Proteomes" id="UP000314294"/>
    </source>
</evidence>
<comment type="caution">
    <text evidence="1">The sequence shown here is derived from an EMBL/GenBank/DDBJ whole genome shotgun (WGS) entry which is preliminary data.</text>
</comment>
<reference evidence="1 2" key="1">
    <citation type="submission" date="2019-03" db="EMBL/GenBank/DDBJ databases">
        <title>First draft genome of Liparis tanakae, snailfish: a comprehensive survey of snailfish specific genes.</title>
        <authorList>
            <person name="Kim W."/>
            <person name="Song I."/>
            <person name="Jeong J.-H."/>
            <person name="Kim D."/>
            <person name="Kim S."/>
            <person name="Ryu S."/>
            <person name="Song J.Y."/>
            <person name="Lee S.K."/>
        </authorList>
    </citation>
    <scope>NUCLEOTIDE SEQUENCE [LARGE SCALE GENOMIC DNA]</scope>
    <source>
        <tissue evidence="1">Muscle</tissue>
    </source>
</reference>
<dbReference type="AlphaFoldDB" id="A0A4Z2EQV0"/>
<dbReference type="EMBL" id="SRLO01004168">
    <property type="protein sequence ID" value="TNN30744.1"/>
    <property type="molecule type" value="Genomic_DNA"/>
</dbReference>